<sequence>MSEPLDVFEQAVAGEPLAVFVLDLYSGRNPTPDDEWITL</sequence>
<protein>
    <submittedName>
        <fullName evidence="1">Uncharacterized protein</fullName>
    </submittedName>
</protein>
<name>A0AAI8XM69_MYCME</name>
<evidence type="ECO:0000313" key="1">
    <source>
        <dbReference type="EMBL" id="BDY27537.1"/>
    </source>
</evidence>
<gene>
    <name evidence="1" type="ORF">hbim_01461</name>
</gene>
<reference evidence="1" key="1">
    <citation type="submission" date="2023-03" db="EMBL/GenBank/DDBJ databases">
        <title>Draft genome sequence of a Mycolicibacterium mageritense strain H4_3_1 isolated from a hybrid biological-inorganic system reactor.</title>
        <authorList>
            <person name="Feng X."/>
            <person name="Kazama D."/>
            <person name="Sato K."/>
            <person name="Kobayashi H."/>
        </authorList>
    </citation>
    <scope>NUCLEOTIDE SEQUENCE</scope>
    <source>
        <strain evidence="1">H4_3_1</strain>
    </source>
</reference>
<organism evidence="1 2">
    <name type="scientific">Mycolicibacterium mageritense</name>
    <name type="common">Mycobacterium mageritense</name>
    <dbReference type="NCBI Taxonomy" id="53462"/>
    <lineage>
        <taxon>Bacteria</taxon>
        <taxon>Bacillati</taxon>
        <taxon>Actinomycetota</taxon>
        <taxon>Actinomycetes</taxon>
        <taxon>Mycobacteriales</taxon>
        <taxon>Mycobacteriaceae</taxon>
        <taxon>Mycolicibacterium</taxon>
    </lineage>
</organism>
<dbReference type="EMBL" id="AP027452">
    <property type="protein sequence ID" value="BDY27537.1"/>
    <property type="molecule type" value="Genomic_DNA"/>
</dbReference>
<accession>A0AAI8XM69</accession>
<dbReference type="Proteomes" id="UP001241092">
    <property type="component" value="Chromosome"/>
</dbReference>
<proteinExistence type="predicted"/>
<evidence type="ECO:0000313" key="2">
    <source>
        <dbReference type="Proteomes" id="UP001241092"/>
    </source>
</evidence>
<dbReference type="AlphaFoldDB" id="A0AAI8XM69"/>